<evidence type="ECO:0000313" key="1">
    <source>
        <dbReference type="Proteomes" id="UP000504631"/>
    </source>
</evidence>
<dbReference type="RefSeq" id="XP_033354920.1">
    <property type="nucleotide sequence ID" value="XM_033499029.1"/>
</dbReference>
<proteinExistence type="predicted"/>
<gene>
    <name evidence="2" type="primary">LOC117236244</name>
</gene>
<dbReference type="Proteomes" id="UP000504631">
    <property type="component" value="Unplaced"/>
</dbReference>
<accession>A0A6J3KPD2</accession>
<evidence type="ECO:0000313" key="2">
    <source>
        <dbReference type="RefSeq" id="XP_033354920.1"/>
    </source>
</evidence>
<sequence length="96" mass="10852">MSKCKISSAERKSSQNQNAVLLGVDVFKTWTTTAILITGLPKQKTLSPSYLIIRIKKSSKALYPGSDLEDLSIYPNTLNSAHRIRDYNEYVFTRIL</sequence>
<protein>
    <submittedName>
        <fullName evidence="2">Uncharacterized protein LOC117236244 isoform X2</fullName>
    </submittedName>
</protein>
<dbReference type="GeneID" id="117236244"/>
<reference evidence="2" key="1">
    <citation type="submission" date="2025-08" db="UniProtKB">
        <authorList>
            <consortium name="RefSeq"/>
        </authorList>
    </citation>
    <scope>IDENTIFICATION</scope>
    <source>
        <tissue evidence="2">Muscle</tissue>
    </source>
</reference>
<organism evidence="1 2">
    <name type="scientific">Bombus vosnesenskii</name>
    <dbReference type="NCBI Taxonomy" id="207650"/>
    <lineage>
        <taxon>Eukaryota</taxon>
        <taxon>Metazoa</taxon>
        <taxon>Ecdysozoa</taxon>
        <taxon>Arthropoda</taxon>
        <taxon>Hexapoda</taxon>
        <taxon>Insecta</taxon>
        <taxon>Pterygota</taxon>
        <taxon>Neoptera</taxon>
        <taxon>Endopterygota</taxon>
        <taxon>Hymenoptera</taxon>
        <taxon>Apocrita</taxon>
        <taxon>Aculeata</taxon>
        <taxon>Apoidea</taxon>
        <taxon>Anthophila</taxon>
        <taxon>Apidae</taxon>
        <taxon>Bombus</taxon>
        <taxon>Pyrobombus</taxon>
    </lineage>
</organism>
<dbReference type="AlphaFoldDB" id="A0A6J3KPD2"/>
<keyword evidence="1" id="KW-1185">Reference proteome</keyword>
<name>A0A6J3KPD2_9HYME</name>